<evidence type="ECO:0000256" key="1">
    <source>
        <dbReference type="SAM" id="MobiDB-lite"/>
    </source>
</evidence>
<protein>
    <submittedName>
        <fullName evidence="2">Uncharacterized protein</fullName>
    </submittedName>
</protein>
<gene>
    <name evidence="2" type="ORF">JEQ12_009578</name>
</gene>
<dbReference type="EMBL" id="JAEMGP010000002">
    <property type="protein sequence ID" value="KAG5213792.1"/>
    <property type="molecule type" value="Genomic_DNA"/>
</dbReference>
<evidence type="ECO:0000313" key="3">
    <source>
        <dbReference type="Proteomes" id="UP000664991"/>
    </source>
</evidence>
<dbReference type="Proteomes" id="UP000664991">
    <property type="component" value="Unassembled WGS sequence"/>
</dbReference>
<sequence length="70" mass="7786">MTRRRRQRQQQLGLGPALARRTGDESARFHSKESPGPPLRSTSGFTAPLQLPFLRRPIGDDSGVEQASQE</sequence>
<feature type="region of interest" description="Disordered" evidence="1">
    <location>
        <begin position="1"/>
        <end position="70"/>
    </location>
</feature>
<name>A0A836AM64_SHEEP</name>
<reference evidence="2 3" key="1">
    <citation type="submission" date="2020-12" db="EMBL/GenBank/DDBJ databases">
        <title>De novo assembly of Tibetan sheep genome.</title>
        <authorList>
            <person name="Li X."/>
        </authorList>
    </citation>
    <scope>NUCLEOTIDE SEQUENCE [LARGE SCALE GENOMIC DNA]</scope>
    <source>
        <tissue evidence="2">Heart</tissue>
    </source>
</reference>
<accession>A0A836AM64</accession>
<feature type="compositionally biased region" description="Basic and acidic residues" evidence="1">
    <location>
        <begin position="21"/>
        <end position="33"/>
    </location>
</feature>
<proteinExistence type="predicted"/>
<evidence type="ECO:0000313" key="2">
    <source>
        <dbReference type="EMBL" id="KAG5213792.1"/>
    </source>
</evidence>
<organism evidence="2 3">
    <name type="scientific">Ovis aries</name>
    <name type="common">Sheep</name>
    <dbReference type="NCBI Taxonomy" id="9940"/>
    <lineage>
        <taxon>Eukaryota</taxon>
        <taxon>Metazoa</taxon>
        <taxon>Chordata</taxon>
        <taxon>Craniata</taxon>
        <taxon>Vertebrata</taxon>
        <taxon>Euteleostomi</taxon>
        <taxon>Mammalia</taxon>
        <taxon>Eutheria</taxon>
        <taxon>Laurasiatheria</taxon>
        <taxon>Artiodactyla</taxon>
        <taxon>Ruminantia</taxon>
        <taxon>Pecora</taxon>
        <taxon>Bovidae</taxon>
        <taxon>Caprinae</taxon>
        <taxon>Ovis</taxon>
    </lineage>
</organism>
<dbReference type="AlphaFoldDB" id="A0A836AM64"/>
<comment type="caution">
    <text evidence="2">The sequence shown here is derived from an EMBL/GenBank/DDBJ whole genome shotgun (WGS) entry which is preliminary data.</text>
</comment>